<gene>
    <name evidence="2" type="ORF">CLAFUR5_10235</name>
</gene>
<proteinExistence type="predicted"/>
<feature type="compositionally biased region" description="Basic and acidic residues" evidence="1">
    <location>
        <begin position="25"/>
        <end position="45"/>
    </location>
</feature>
<accession>A0A9Q8PD52</accession>
<dbReference type="GeneID" id="71990113"/>
<dbReference type="RefSeq" id="XP_047764617.1">
    <property type="nucleotide sequence ID" value="XM_047909383.1"/>
</dbReference>
<keyword evidence="3" id="KW-1185">Reference proteome</keyword>
<sequence length="513" mass="56322">MDIASRGTSGTTQEAVGSILGCRTAKYDKREHQNQAQPPDRHHSPALESTTIFPFPRDDIAEDNPAEEDMGMENLRFHAYGSDQHPTAGLRKAVKLKGSVYSLRNRLKSSISNMSLQTAFKDDGQDVGPQQRSKLKSPTSQLNLRTAFGRHQGSADADCGDSKGLRSALSNMSMGRAFQRKEPDFVMLPEEEVEEGQSSTPQRRKRLAMHGDDLPAGGIGLRQAVSNMSLRSSATFNRMLEGELELPTESVPSLVRKKLAKPGEAPPHDLKQSLSSIALRAGFISSEAERDDLGPRPIPVRRKRLAISVQLPPRGQVLIPPIPESPRYCTGSYQLIVKPEVMVHNGDTADLQNAGDMFVATEVSAQGPSSTVRRQDRSMDTLGEALDTTQRKDKFCDPKTLAILTGACHSTSAENHLDYQSDTSDPFVRGYYRTHHANRHLDHEDDGCNSQARTPHPTPSPSPHHRDEASSLSTSEFFAGFSAHRAAEKKFLDFTQNMAVHAVNNSEILDAGI</sequence>
<reference evidence="2" key="1">
    <citation type="submission" date="2021-12" db="EMBL/GenBank/DDBJ databases">
        <authorList>
            <person name="Zaccaron A."/>
            <person name="Stergiopoulos I."/>
        </authorList>
    </citation>
    <scope>NUCLEOTIDE SEQUENCE</scope>
    <source>
        <strain evidence="2">Race5_Kim</strain>
    </source>
</reference>
<dbReference type="AlphaFoldDB" id="A0A9Q8PD52"/>
<dbReference type="Proteomes" id="UP000756132">
    <property type="component" value="Chromosome 7"/>
</dbReference>
<feature type="region of interest" description="Disordered" evidence="1">
    <location>
        <begin position="23"/>
        <end position="65"/>
    </location>
</feature>
<dbReference type="KEGG" id="ffu:CLAFUR5_10235"/>
<dbReference type="OrthoDB" id="10563305at2759"/>
<protein>
    <submittedName>
        <fullName evidence="2">Uncharacterized protein</fullName>
    </submittedName>
</protein>
<name>A0A9Q8PD52_PASFU</name>
<evidence type="ECO:0000313" key="2">
    <source>
        <dbReference type="EMBL" id="UJO20251.1"/>
    </source>
</evidence>
<organism evidence="2 3">
    <name type="scientific">Passalora fulva</name>
    <name type="common">Tomato leaf mold</name>
    <name type="synonym">Cladosporium fulvum</name>
    <dbReference type="NCBI Taxonomy" id="5499"/>
    <lineage>
        <taxon>Eukaryota</taxon>
        <taxon>Fungi</taxon>
        <taxon>Dikarya</taxon>
        <taxon>Ascomycota</taxon>
        <taxon>Pezizomycotina</taxon>
        <taxon>Dothideomycetes</taxon>
        <taxon>Dothideomycetidae</taxon>
        <taxon>Mycosphaerellales</taxon>
        <taxon>Mycosphaerellaceae</taxon>
        <taxon>Fulvia</taxon>
    </lineage>
</organism>
<dbReference type="EMBL" id="CP090169">
    <property type="protein sequence ID" value="UJO20251.1"/>
    <property type="molecule type" value="Genomic_DNA"/>
</dbReference>
<evidence type="ECO:0000313" key="3">
    <source>
        <dbReference type="Proteomes" id="UP000756132"/>
    </source>
</evidence>
<evidence type="ECO:0000256" key="1">
    <source>
        <dbReference type="SAM" id="MobiDB-lite"/>
    </source>
</evidence>
<reference evidence="2" key="2">
    <citation type="journal article" date="2022" name="Microb. Genom.">
        <title>A chromosome-scale genome assembly of the tomato pathogen Cladosporium fulvum reveals a compartmentalized genome architecture and the presence of a dispensable chromosome.</title>
        <authorList>
            <person name="Zaccaron A.Z."/>
            <person name="Chen L.H."/>
            <person name="Samaras A."/>
            <person name="Stergiopoulos I."/>
        </authorList>
    </citation>
    <scope>NUCLEOTIDE SEQUENCE</scope>
    <source>
        <strain evidence="2">Race5_Kim</strain>
    </source>
</reference>
<feature type="region of interest" description="Disordered" evidence="1">
    <location>
        <begin position="440"/>
        <end position="471"/>
    </location>
</feature>